<dbReference type="PANTHER" id="PTHR19302">
    <property type="entry name" value="GAMMA TUBULIN COMPLEX PROTEIN"/>
    <property type="match status" value="1"/>
</dbReference>
<keyword evidence="5" id="KW-0206">Cytoskeleton</keyword>
<dbReference type="CTD" id="39365"/>
<dbReference type="OrthoDB" id="775571at2759"/>
<dbReference type="PANTHER" id="PTHR19302:SF70">
    <property type="entry name" value="GAMMA-TUBULIN COMPLEX COMPONENT 6"/>
    <property type="match status" value="1"/>
</dbReference>
<dbReference type="Pfam" id="PF04130">
    <property type="entry name" value="GCP_C_terminal"/>
    <property type="match status" value="1"/>
</dbReference>
<evidence type="ECO:0000313" key="10">
    <source>
        <dbReference type="RefSeq" id="XP_026293821.1"/>
    </source>
</evidence>
<dbReference type="GO" id="GO:0000922">
    <property type="term" value="C:spindle pole"/>
    <property type="evidence" value="ECO:0007669"/>
    <property type="project" value="InterPro"/>
</dbReference>
<accession>A0A6J1TKH6</accession>
<keyword evidence="4" id="KW-0493">Microtubule</keyword>
<evidence type="ECO:0000313" key="11">
    <source>
        <dbReference type="RefSeq" id="XP_052126830.1"/>
    </source>
</evidence>
<dbReference type="GeneID" id="113217936"/>
<keyword evidence="3" id="KW-0963">Cytoplasm</keyword>
<dbReference type="GO" id="GO:0000930">
    <property type="term" value="C:gamma-tubulin complex"/>
    <property type="evidence" value="ECO:0007669"/>
    <property type="project" value="TreeGrafter"/>
</dbReference>
<evidence type="ECO:0000256" key="3">
    <source>
        <dbReference type="ARBA" id="ARBA00022490"/>
    </source>
</evidence>
<dbReference type="GO" id="GO:0007020">
    <property type="term" value="P:microtubule nucleation"/>
    <property type="evidence" value="ECO:0007669"/>
    <property type="project" value="InterPro"/>
</dbReference>
<dbReference type="InterPro" id="IPR041470">
    <property type="entry name" value="GCP_N"/>
</dbReference>
<keyword evidence="9" id="KW-1185">Reference proteome</keyword>
<dbReference type="Proteomes" id="UP000504606">
    <property type="component" value="Unplaced"/>
</dbReference>
<evidence type="ECO:0000256" key="5">
    <source>
        <dbReference type="ARBA" id="ARBA00023212"/>
    </source>
</evidence>
<sequence length="1598" mass="181175">MFTLKMEQINDNIGVFGLLNTLSEIIVKENNPSLTGKNLLKTVNKARSLMYGILLGKTDVSEVSALSNKLNYMSPTSWLVAQRFIMSSTDQEVESMELDDAIKEALNFGWDDTPHPILKTLICLTNSSVQNSHKSPTYEPFSLSHKLQLTSSFGGTKYVRSTPRIYPSPSPDLFKPPPWMSLNHSVSPFGSYTLTTFPFNKKPGEGLPLLEMFGGAHQALSEMGSQPLYQIRSIPALTGPPDLTLPSSMVQSNFEDEGYFTPLTEVAHQNHISSQFEYEDCTKVWSEALQVSLPELKSWETLGSLLTPVEPPFLSAAKSDALHHLSTLVNVFQDVFNPKHSCDNEPISRDDFAHDIFLLLSGIQSKTFPFVEEKDCFILRSGIWLEGYCVDDTSALCQDFIFCGTHFRRLEKLSHSSDTAESNGLIVQSLMGCVQRWTQFYHGAVMILSSHFKSKGQPILLYEVLEYVQALKQQVDCLSTLCCTNSFSGSSLQLPSGVALLAHIYREACKPNSQQSHLLYSALKACCEVYLQCLQKWIFLGECPDKTEESNEFFVHKDPVFSSKRDRSFWIRGFVLDKKTVPVFLQGLEVAVFDCGRAMNLLQLCSPQHPLCLLLEKRHPSVRCCLYKSDMERVDKECAQFEAEANDLCGNLTNVSKLLEEEKELESKLHILMTKAQKERAILRESMKIQLDKERAEMKEKQNAVLRAQIIEMQLRKATEKEQERIKDELYLLECQRQDFAARVMEEEERKKILTHYEELGKIIDKQNNHREWQIKRLKMADKRQEFLLEDSMNLSRDYQLYEKANQSGFILDFDLSVCELPAPLIPQVDALQARTTALTKDTNIEEESMFEPLSIKTKVEEENNVDASTINTNNEVETTIKTREPIELFKKASEIKAKVLQIEYGLDSRQSRLNSNELCSLTNAAASVSHADKDSAESLNVNRSCSQPKLKEANSVFSYESDKGDTKPLDAADKLTDLMKNRQRVLTEDDCWKFTSIKKKESTDSGIILERDQNRQKILGEDADFMTELQLSNPSVTRTLTTESRPKLAYSSDMSELQVNRRKVLGDSGVGTLLSTTDDTNSQSSLSCNIKEEDKLCEVDKISPSESVRPKMLSVSSEVPSVSPLSTPHGVINMPVFTSPFKGTDNLPNGLPLASPLVEFRCEKATDFEVHGIPLMIDIADNLTLKCSTSSMSTDVTDFEGEKYSSDTAKSLPNTSWLDSSLQTCLLLPLRVQYKFVSAALLDYFLVDLKLLSHLKSLRSYYLMQDGEFGRHLTVKLFTQMYQVATPDKLFNTPTLNRVVKEALASSQGTADPNSNRLALDCDSVPRHFSHSSHNVLDCLTLSYKVKWPLNLLLTPDVLEKYNVIFLFLVRLKRIAWLLQEDFVALKNTARGCFKEQTRDLLNSPQYHQVQIIRHHMSQFVQATLNYVSSCVLHASWSDFAASLKQATTIDHIYNAHIEYIKRLLKRCLLNNNSKRVEAVLSKILVCIIKFHSFLRVRPWQVPSKNQSQRGHTCHLEHPNFQQLSACVVHFKLQVCKFVSYLERLISPPNQQQHLAEYLLMLNINGFYKSSEYLKHAENVQDSDIRSVVSSQSASNR</sequence>
<feature type="domain" description="Gamma tubulin complex component C-terminal" evidence="7">
    <location>
        <begin position="1252"/>
        <end position="1569"/>
    </location>
</feature>
<evidence type="ECO:0000313" key="9">
    <source>
        <dbReference type="Proteomes" id="UP000504606"/>
    </source>
</evidence>
<feature type="domain" description="Gamma tubulin complex component protein N-terminal" evidence="8">
    <location>
        <begin position="354"/>
        <end position="625"/>
    </location>
</feature>
<dbReference type="Gene3D" id="1.20.120.1900">
    <property type="entry name" value="Gamma-tubulin complex, C-terminal domain"/>
    <property type="match status" value="1"/>
</dbReference>
<name>A0A6J1TKH6_FRAOC</name>
<evidence type="ECO:0000256" key="1">
    <source>
        <dbReference type="ARBA" id="ARBA00004245"/>
    </source>
</evidence>
<dbReference type="GO" id="GO:0031122">
    <property type="term" value="P:cytoplasmic microtubule organization"/>
    <property type="evidence" value="ECO:0007669"/>
    <property type="project" value="TreeGrafter"/>
</dbReference>
<dbReference type="InterPro" id="IPR042241">
    <property type="entry name" value="GCP_C_sf"/>
</dbReference>
<dbReference type="KEGG" id="foc:113217936"/>
<gene>
    <name evidence="10 11" type="primary">LOC113217936</name>
</gene>
<dbReference type="GO" id="GO:0000278">
    <property type="term" value="P:mitotic cell cycle"/>
    <property type="evidence" value="ECO:0007669"/>
    <property type="project" value="TreeGrafter"/>
</dbReference>
<dbReference type="RefSeq" id="XP_026293821.1">
    <property type="nucleotide sequence ID" value="XM_026438036.2"/>
</dbReference>
<dbReference type="GO" id="GO:0051011">
    <property type="term" value="F:microtubule minus-end binding"/>
    <property type="evidence" value="ECO:0007669"/>
    <property type="project" value="TreeGrafter"/>
</dbReference>
<dbReference type="InterPro" id="IPR040457">
    <property type="entry name" value="GCP_C"/>
</dbReference>
<dbReference type="RefSeq" id="XP_052126830.1">
    <property type="nucleotide sequence ID" value="XM_052270870.1"/>
</dbReference>
<evidence type="ECO:0000256" key="4">
    <source>
        <dbReference type="ARBA" id="ARBA00022701"/>
    </source>
</evidence>
<reference evidence="10 11" key="1">
    <citation type="submission" date="2025-04" db="UniProtKB">
        <authorList>
            <consortium name="RefSeq"/>
        </authorList>
    </citation>
    <scope>IDENTIFICATION</scope>
    <source>
        <tissue evidence="10 11">Whole organism</tissue>
    </source>
</reference>
<protein>
    <submittedName>
        <fullName evidence="10 11">Gamma-tubulin complex component 6</fullName>
    </submittedName>
</protein>
<feature type="coiled-coil region" evidence="6">
    <location>
        <begin position="631"/>
        <end position="704"/>
    </location>
</feature>
<proteinExistence type="inferred from homology"/>
<evidence type="ECO:0000256" key="2">
    <source>
        <dbReference type="ARBA" id="ARBA00010337"/>
    </source>
</evidence>
<evidence type="ECO:0000259" key="8">
    <source>
        <dbReference type="Pfam" id="PF17681"/>
    </source>
</evidence>
<dbReference type="GO" id="GO:0043015">
    <property type="term" value="F:gamma-tubulin binding"/>
    <property type="evidence" value="ECO:0007669"/>
    <property type="project" value="InterPro"/>
</dbReference>
<comment type="subcellular location">
    <subcellularLocation>
        <location evidence="1">Cytoplasm</location>
        <location evidence="1">Cytoskeleton</location>
    </subcellularLocation>
</comment>
<evidence type="ECO:0000259" key="7">
    <source>
        <dbReference type="Pfam" id="PF04130"/>
    </source>
</evidence>
<dbReference type="InterPro" id="IPR007259">
    <property type="entry name" value="GCP"/>
</dbReference>
<organism evidence="9 11">
    <name type="scientific">Frankliniella occidentalis</name>
    <name type="common">Western flower thrips</name>
    <name type="synonym">Euthrips occidentalis</name>
    <dbReference type="NCBI Taxonomy" id="133901"/>
    <lineage>
        <taxon>Eukaryota</taxon>
        <taxon>Metazoa</taxon>
        <taxon>Ecdysozoa</taxon>
        <taxon>Arthropoda</taxon>
        <taxon>Hexapoda</taxon>
        <taxon>Insecta</taxon>
        <taxon>Pterygota</taxon>
        <taxon>Neoptera</taxon>
        <taxon>Paraneoptera</taxon>
        <taxon>Thysanoptera</taxon>
        <taxon>Terebrantia</taxon>
        <taxon>Thripoidea</taxon>
        <taxon>Thripidae</taxon>
        <taxon>Frankliniella</taxon>
    </lineage>
</organism>
<dbReference type="GO" id="GO:0051225">
    <property type="term" value="P:spindle assembly"/>
    <property type="evidence" value="ECO:0007669"/>
    <property type="project" value="TreeGrafter"/>
</dbReference>
<dbReference type="GO" id="GO:0005874">
    <property type="term" value="C:microtubule"/>
    <property type="evidence" value="ECO:0007669"/>
    <property type="project" value="UniProtKB-KW"/>
</dbReference>
<comment type="similarity">
    <text evidence="2">Belongs to the TUBGCP family.</text>
</comment>
<dbReference type="Pfam" id="PF17681">
    <property type="entry name" value="GCP_N_terminal"/>
    <property type="match status" value="1"/>
</dbReference>
<evidence type="ECO:0000256" key="6">
    <source>
        <dbReference type="SAM" id="Coils"/>
    </source>
</evidence>
<keyword evidence="6" id="KW-0175">Coiled coil</keyword>
<dbReference type="GO" id="GO:0051321">
    <property type="term" value="P:meiotic cell cycle"/>
    <property type="evidence" value="ECO:0007669"/>
    <property type="project" value="TreeGrafter"/>
</dbReference>